<keyword evidence="5 10" id="KW-1133">Transmembrane helix</keyword>
<keyword evidence="3 10" id="KW-0808">Transferase</keyword>
<dbReference type="GO" id="GO:0005886">
    <property type="term" value="C:plasma membrane"/>
    <property type="evidence" value="ECO:0007669"/>
    <property type="project" value="UniProtKB-SubCell"/>
</dbReference>
<evidence type="ECO:0000256" key="3">
    <source>
        <dbReference type="ARBA" id="ARBA00022679"/>
    </source>
</evidence>
<comment type="subcellular location">
    <subcellularLocation>
        <location evidence="10">Cell membrane</location>
        <topology evidence="10">Multi-pass membrane protein</topology>
    </subcellularLocation>
</comment>
<dbReference type="AlphaFoldDB" id="A0A4D7B5B9"/>
<evidence type="ECO:0000256" key="9">
    <source>
        <dbReference type="ARBA" id="ARBA00023264"/>
    </source>
</evidence>
<comment type="function">
    <text evidence="10">Catalyzes the transfer of an acyl group from acyl-phosphate (acyl-PO(4)) to glycerol-3-phosphate (G3P) to form lysophosphatidic acid (LPA). This enzyme utilizes acyl-phosphate as fatty acyl donor, but not acyl-CoA or acyl-ACP.</text>
</comment>
<keyword evidence="12" id="KW-1185">Reference proteome</keyword>
<comment type="subunit">
    <text evidence="10">Probably interacts with PlsX.</text>
</comment>
<evidence type="ECO:0000256" key="1">
    <source>
        <dbReference type="ARBA" id="ARBA00022475"/>
    </source>
</evidence>
<protein>
    <recommendedName>
        <fullName evidence="10">Glycerol-3-phosphate acyltransferase</fullName>
    </recommendedName>
    <alternativeName>
        <fullName evidence="10">Acyl-PO4 G3P acyltransferase</fullName>
    </alternativeName>
    <alternativeName>
        <fullName evidence="10">Acyl-phosphate--glycerol-3-phosphate acyltransferase</fullName>
    </alternativeName>
    <alternativeName>
        <fullName evidence="10">G3P acyltransferase</fullName>
        <shortName evidence="10">GPAT</shortName>
        <ecNumber evidence="10">2.3.1.275</ecNumber>
    </alternativeName>
    <alternativeName>
        <fullName evidence="10">Lysophosphatidic acid synthase</fullName>
        <shortName evidence="10">LPA synthase</shortName>
    </alternativeName>
</protein>
<evidence type="ECO:0000256" key="2">
    <source>
        <dbReference type="ARBA" id="ARBA00022516"/>
    </source>
</evidence>
<evidence type="ECO:0000256" key="4">
    <source>
        <dbReference type="ARBA" id="ARBA00022692"/>
    </source>
</evidence>
<dbReference type="SMART" id="SM01207">
    <property type="entry name" value="G3P_acyltransf"/>
    <property type="match status" value="1"/>
</dbReference>
<dbReference type="NCBIfam" id="TIGR00023">
    <property type="entry name" value="glycerol-3-phosphate 1-O-acyltransferase PlsY"/>
    <property type="match status" value="1"/>
</dbReference>
<keyword evidence="9 10" id="KW-1208">Phospholipid metabolism</keyword>
<dbReference type="Proteomes" id="UP000298781">
    <property type="component" value="Chromosome"/>
</dbReference>
<feature type="transmembrane region" description="Helical" evidence="10">
    <location>
        <begin position="141"/>
        <end position="160"/>
    </location>
</feature>
<keyword evidence="6 10" id="KW-0443">Lipid metabolism</keyword>
<keyword evidence="8 10" id="KW-0594">Phospholipid biosynthesis</keyword>
<keyword evidence="1 10" id="KW-1003">Cell membrane</keyword>
<keyword evidence="7 10" id="KW-0472">Membrane</keyword>
<proteinExistence type="inferred from homology"/>
<gene>
    <name evidence="10 11" type="primary">plsY</name>
    <name evidence="11" type="ORF">E8M01_32755</name>
</gene>
<name>A0A4D7B5B9_9HYPH</name>
<dbReference type="KEGG" id="pstg:E8M01_32755"/>
<dbReference type="InterPro" id="IPR003811">
    <property type="entry name" value="G3P_acylTferase_PlsY"/>
</dbReference>
<evidence type="ECO:0000256" key="8">
    <source>
        <dbReference type="ARBA" id="ARBA00023209"/>
    </source>
</evidence>
<comment type="catalytic activity">
    <reaction evidence="10">
        <text>an acyl phosphate + sn-glycerol 3-phosphate = a 1-acyl-sn-glycero-3-phosphate + phosphate</text>
        <dbReference type="Rhea" id="RHEA:34075"/>
        <dbReference type="ChEBI" id="CHEBI:43474"/>
        <dbReference type="ChEBI" id="CHEBI:57597"/>
        <dbReference type="ChEBI" id="CHEBI:57970"/>
        <dbReference type="ChEBI" id="CHEBI:59918"/>
        <dbReference type="EC" id="2.3.1.275"/>
    </reaction>
</comment>
<keyword evidence="11" id="KW-0012">Acyltransferase</keyword>
<sequence length="219" mass="22445">MFDLSFPALLAALAFGYLLGSIPFGLLLTRAAGMGDIRAIGSGNIGATNVLRTGSKKLAAATLLLDALKATAAVLIAARFGPQAALIAGIGAFLGHIFPVWLGFKGGKGVATFLGLLLGLYWPAFLVFALTWLAMAYAFRFSSLAALVASLVAPAFLIALAKLPGLQALLPLPFGSALQMGVATLAVAAAIWAKHHENIAKLMAGTESRIGEKSAAEAP</sequence>
<dbReference type="OrthoDB" id="9777124at2"/>
<accession>A0A4D7B5B9</accession>
<dbReference type="PANTHER" id="PTHR30309">
    <property type="entry name" value="INNER MEMBRANE PROTEIN YGIH"/>
    <property type="match status" value="1"/>
</dbReference>
<keyword evidence="4 10" id="KW-0812">Transmembrane</keyword>
<feature type="transmembrane region" description="Helical" evidence="10">
    <location>
        <begin position="172"/>
        <end position="193"/>
    </location>
</feature>
<keyword evidence="2 10" id="KW-0444">Lipid biosynthesis</keyword>
<comment type="pathway">
    <text evidence="10">Lipid metabolism; phospholipid metabolism.</text>
</comment>
<dbReference type="GO" id="GO:0008654">
    <property type="term" value="P:phospholipid biosynthetic process"/>
    <property type="evidence" value="ECO:0007669"/>
    <property type="project" value="UniProtKB-UniRule"/>
</dbReference>
<feature type="transmembrane region" description="Helical" evidence="10">
    <location>
        <begin position="85"/>
        <end position="104"/>
    </location>
</feature>
<evidence type="ECO:0000256" key="7">
    <source>
        <dbReference type="ARBA" id="ARBA00023136"/>
    </source>
</evidence>
<organism evidence="11 12">
    <name type="scientific">Phreatobacter stygius</name>
    <dbReference type="NCBI Taxonomy" id="1940610"/>
    <lineage>
        <taxon>Bacteria</taxon>
        <taxon>Pseudomonadati</taxon>
        <taxon>Pseudomonadota</taxon>
        <taxon>Alphaproteobacteria</taxon>
        <taxon>Hyphomicrobiales</taxon>
        <taxon>Phreatobacteraceae</taxon>
        <taxon>Phreatobacter</taxon>
    </lineage>
</organism>
<reference evidence="11 12" key="1">
    <citation type="submission" date="2019-04" db="EMBL/GenBank/DDBJ databases">
        <title>Phreatobacter aquaticus sp. nov.</title>
        <authorList>
            <person name="Choi A."/>
        </authorList>
    </citation>
    <scope>NUCLEOTIDE SEQUENCE [LARGE SCALE GENOMIC DNA]</scope>
    <source>
        <strain evidence="11 12">KCTC 52518</strain>
    </source>
</reference>
<evidence type="ECO:0000256" key="10">
    <source>
        <dbReference type="HAMAP-Rule" id="MF_01043"/>
    </source>
</evidence>
<evidence type="ECO:0000256" key="5">
    <source>
        <dbReference type="ARBA" id="ARBA00022989"/>
    </source>
</evidence>
<evidence type="ECO:0000313" key="11">
    <source>
        <dbReference type="EMBL" id="QCI68584.1"/>
    </source>
</evidence>
<dbReference type="RefSeq" id="WP_136964003.1">
    <property type="nucleotide sequence ID" value="NZ_CP039690.1"/>
</dbReference>
<dbReference type="PANTHER" id="PTHR30309:SF0">
    <property type="entry name" value="GLYCEROL-3-PHOSPHATE ACYLTRANSFERASE-RELATED"/>
    <property type="match status" value="1"/>
</dbReference>
<dbReference type="EC" id="2.3.1.275" evidence="10"/>
<dbReference type="HAMAP" id="MF_01043">
    <property type="entry name" value="PlsY"/>
    <property type="match status" value="1"/>
</dbReference>
<dbReference type="UniPathway" id="UPA00085"/>
<dbReference type="EMBL" id="CP039690">
    <property type="protein sequence ID" value="QCI68584.1"/>
    <property type="molecule type" value="Genomic_DNA"/>
</dbReference>
<comment type="similarity">
    <text evidence="10">Belongs to the PlsY family.</text>
</comment>
<dbReference type="GO" id="GO:0043772">
    <property type="term" value="F:acyl-phosphate glycerol-3-phosphate acyltransferase activity"/>
    <property type="evidence" value="ECO:0007669"/>
    <property type="project" value="UniProtKB-UniRule"/>
</dbReference>
<dbReference type="Pfam" id="PF02660">
    <property type="entry name" value="G3P_acyltransf"/>
    <property type="match status" value="1"/>
</dbReference>
<evidence type="ECO:0000256" key="6">
    <source>
        <dbReference type="ARBA" id="ARBA00023098"/>
    </source>
</evidence>
<evidence type="ECO:0000313" key="12">
    <source>
        <dbReference type="Proteomes" id="UP000298781"/>
    </source>
</evidence>
<feature type="transmembrane region" description="Helical" evidence="10">
    <location>
        <begin position="110"/>
        <end position="134"/>
    </location>
</feature>